<organism evidence="2 3">
    <name type="scientific">Elysia crispata</name>
    <name type="common">lettuce slug</name>
    <dbReference type="NCBI Taxonomy" id="231223"/>
    <lineage>
        <taxon>Eukaryota</taxon>
        <taxon>Metazoa</taxon>
        <taxon>Spiralia</taxon>
        <taxon>Lophotrochozoa</taxon>
        <taxon>Mollusca</taxon>
        <taxon>Gastropoda</taxon>
        <taxon>Heterobranchia</taxon>
        <taxon>Euthyneura</taxon>
        <taxon>Panpulmonata</taxon>
        <taxon>Sacoglossa</taxon>
        <taxon>Placobranchoidea</taxon>
        <taxon>Plakobranchidae</taxon>
        <taxon>Elysia</taxon>
    </lineage>
</organism>
<dbReference type="Proteomes" id="UP001283361">
    <property type="component" value="Unassembled WGS sequence"/>
</dbReference>
<sequence length="277" mass="30977">MSNWCLSGGGAASYQASLISMESRFFGACDSSTIYPLRGSPYFAKQTTSARPAERNVGIVAGILMSLTEDFQGSGRNVICDNYFTDLKLAESLAKTKLTMIGTIKRNKTFLPLDFQEKKAIPLGESKFLFRNKTTLLSYQNKRPKNVLLLSTMHSKAEIVAEKNNKPEMVLAYNKTKGGVDAMDQMAHAFTTKRKTQRWHMVIFFNMLDLVSIASRVVFMLKFPLSPLPHEDNRQVQPGHRAITCSSPDHASCCCPYTSRACPTKQHQRSPFPPAYT</sequence>
<accession>A0AAE0Z9W4</accession>
<gene>
    <name evidence="2" type="ORF">RRG08_013264</name>
</gene>
<feature type="domain" description="PiggyBac transposable element-derived protein" evidence="1">
    <location>
        <begin position="24"/>
        <end position="211"/>
    </location>
</feature>
<comment type="caution">
    <text evidence="2">The sequence shown here is derived from an EMBL/GenBank/DDBJ whole genome shotgun (WGS) entry which is preliminary data.</text>
</comment>
<keyword evidence="3" id="KW-1185">Reference proteome</keyword>
<dbReference type="AlphaFoldDB" id="A0AAE0Z9W4"/>
<proteinExistence type="predicted"/>
<evidence type="ECO:0000313" key="2">
    <source>
        <dbReference type="EMBL" id="KAK3765295.1"/>
    </source>
</evidence>
<reference evidence="2" key="1">
    <citation type="journal article" date="2023" name="G3 (Bethesda)">
        <title>A reference genome for the long-term kleptoplast-retaining sea slug Elysia crispata morphotype clarki.</title>
        <authorList>
            <person name="Eastman K.E."/>
            <person name="Pendleton A.L."/>
            <person name="Shaikh M.A."/>
            <person name="Suttiyut T."/>
            <person name="Ogas R."/>
            <person name="Tomko P."/>
            <person name="Gavelis G."/>
            <person name="Widhalm J.R."/>
            <person name="Wisecaver J.H."/>
        </authorList>
    </citation>
    <scope>NUCLEOTIDE SEQUENCE</scope>
    <source>
        <strain evidence="2">ECLA1</strain>
    </source>
</reference>
<protein>
    <recommendedName>
        <fullName evidence="1">PiggyBac transposable element-derived protein domain-containing protein</fullName>
    </recommendedName>
</protein>
<dbReference type="InterPro" id="IPR029526">
    <property type="entry name" value="PGBD"/>
</dbReference>
<name>A0AAE0Z9W4_9GAST</name>
<evidence type="ECO:0000259" key="1">
    <source>
        <dbReference type="Pfam" id="PF13843"/>
    </source>
</evidence>
<dbReference type="PANTHER" id="PTHR46599:SF6">
    <property type="entry name" value="DUAL SPECIFICITY PHOSPHATASE 26"/>
    <property type="match status" value="1"/>
</dbReference>
<dbReference type="PANTHER" id="PTHR46599">
    <property type="entry name" value="PIGGYBAC TRANSPOSABLE ELEMENT-DERIVED PROTEIN 4"/>
    <property type="match status" value="1"/>
</dbReference>
<evidence type="ECO:0000313" key="3">
    <source>
        <dbReference type="Proteomes" id="UP001283361"/>
    </source>
</evidence>
<dbReference type="Pfam" id="PF13843">
    <property type="entry name" value="DDE_Tnp_1_7"/>
    <property type="match status" value="1"/>
</dbReference>
<dbReference type="EMBL" id="JAWDGP010004322">
    <property type="protein sequence ID" value="KAK3765295.1"/>
    <property type="molecule type" value="Genomic_DNA"/>
</dbReference>